<evidence type="ECO:0000313" key="9">
    <source>
        <dbReference type="EMBL" id="KAL3879680.1"/>
    </source>
</evidence>
<dbReference type="InterPro" id="IPR019734">
    <property type="entry name" value="TPR_rpt"/>
</dbReference>
<evidence type="ECO:0000256" key="4">
    <source>
        <dbReference type="ARBA" id="ARBA00022695"/>
    </source>
</evidence>
<keyword evidence="4" id="KW-0548">Nucleotidyltransferase</keyword>
<dbReference type="Gene3D" id="1.10.1410.40">
    <property type="match status" value="1"/>
</dbReference>
<dbReference type="InterPro" id="IPR024810">
    <property type="entry name" value="MAB21L/cGLR"/>
</dbReference>
<feature type="domain" description="Mab-21-like HhH/H2TH-like" evidence="8">
    <location>
        <begin position="250"/>
        <end position="337"/>
    </location>
</feature>
<comment type="caution">
    <text evidence="9">The sequence shown here is derived from an EMBL/GenBank/DDBJ whole genome shotgun (WGS) entry which is preliminary data.</text>
</comment>
<dbReference type="GO" id="GO:0016779">
    <property type="term" value="F:nucleotidyltransferase activity"/>
    <property type="evidence" value="ECO:0007669"/>
    <property type="project" value="UniProtKB-KW"/>
</dbReference>
<evidence type="ECO:0000256" key="2">
    <source>
        <dbReference type="ARBA" id="ARBA00008307"/>
    </source>
</evidence>
<dbReference type="SMART" id="SM01265">
    <property type="entry name" value="Mab-21"/>
    <property type="match status" value="1"/>
</dbReference>
<accession>A0ABD3X0E5</accession>
<proteinExistence type="inferred from homology"/>
<reference evidence="9 10" key="1">
    <citation type="submission" date="2024-11" db="EMBL/GenBank/DDBJ databases">
        <title>Chromosome-level genome assembly of the freshwater bivalve Anodonta woodiana.</title>
        <authorList>
            <person name="Chen X."/>
        </authorList>
    </citation>
    <scope>NUCLEOTIDE SEQUENCE [LARGE SCALE GENOMIC DNA]</scope>
    <source>
        <strain evidence="9">MN2024</strain>
        <tissue evidence="9">Gills</tissue>
    </source>
</reference>
<evidence type="ECO:0000256" key="7">
    <source>
        <dbReference type="PROSITE-ProRule" id="PRU00339"/>
    </source>
</evidence>
<dbReference type="GO" id="GO:0046872">
    <property type="term" value="F:metal ion binding"/>
    <property type="evidence" value="ECO:0007669"/>
    <property type="project" value="UniProtKB-KW"/>
</dbReference>
<keyword evidence="10" id="KW-1185">Reference proteome</keyword>
<dbReference type="Pfam" id="PF20266">
    <property type="entry name" value="Mab-21_C"/>
    <property type="match status" value="1"/>
</dbReference>
<evidence type="ECO:0000313" key="10">
    <source>
        <dbReference type="Proteomes" id="UP001634394"/>
    </source>
</evidence>
<dbReference type="PROSITE" id="PS50005">
    <property type="entry name" value="TPR"/>
    <property type="match status" value="1"/>
</dbReference>
<dbReference type="InterPro" id="IPR046906">
    <property type="entry name" value="Mab-21_HhH/H2TH-like"/>
</dbReference>
<evidence type="ECO:0000256" key="6">
    <source>
        <dbReference type="ARBA" id="ARBA00022842"/>
    </source>
</evidence>
<gene>
    <name evidence="9" type="ORF">ACJMK2_031967</name>
</gene>
<evidence type="ECO:0000256" key="3">
    <source>
        <dbReference type="ARBA" id="ARBA00022679"/>
    </source>
</evidence>
<organism evidence="9 10">
    <name type="scientific">Sinanodonta woodiana</name>
    <name type="common">Chinese pond mussel</name>
    <name type="synonym">Anodonta woodiana</name>
    <dbReference type="NCBI Taxonomy" id="1069815"/>
    <lineage>
        <taxon>Eukaryota</taxon>
        <taxon>Metazoa</taxon>
        <taxon>Spiralia</taxon>
        <taxon>Lophotrochozoa</taxon>
        <taxon>Mollusca</taxon>
        <taxon>Bivalvia</taxon>
        <taxon>Autobranchia</taxon>
        <taxon>Heteroconchia</taxon>
        <taxon>Palaeoheterodonta</taxon>
        <taxon>Unionida</taxon>
        <taxon>Unionoidea</taxon>
        <taxon>Unionidae</taxon>
        <taxon>Unioninae</taxon>
        <taxon>Sinanodonta</taxon>
    </lineage>
</organism>
<dbReference type="PANTHER" id="PTHR10656:SF42">
    <property type="entry name" value="CYCLIC GMP-AMP SYNTHASE-LIKE PROTEIN-RELATED"/>
    <property type="match status" value="1"/>
</dbReference>
<sequence>MANNTDRLSFAVSSVLDSMGFSRHRLDFRVNNIMYGDEIGAFGKKNTCVFESGGQADGTSQLGQGDIDLMLILRLTIASGRHIDQISPQHTVLYTEDTGVHHGYTLLRVSHKGEMSNIIIQSLVKANSALYVSSFVLNQIMMQGLMQRNSSEVQFQPISGPSHPALISGRDHIDYVTAFIHPDWPIQASQWMDRCRINGWQPESIIMTIVKSGCHIVPKGFKGSCSEHMEWCFSFAVQETSIIGLFNLTQKHVYYLLKKIAKDLRERSPDLQDLLTSYTMKTVVLWQVELHHTKDWDRYHLLDRLIDALDFLKSCVENQNLPAYFITENNLFDGKINVYKASVLSHQLIDLLSQGIECIFSFSFIQQQLQISQIPGLRQSLAKYRSGYEMGHIINKRCEIHLCADLYITETRRILSLIHSPNVSRRGLFTKMMKVIFAYLTIAKIKMMGMSNRIKYQSYRYLLHFVSANIDTDRMSGRVKFASVLHVLGNTNRAIESLCDIKQQSPFGICAKCHVRNIISKDFYSKKTNSDNCEAVITKLGRYRYIQQCLSLDVRYTIEEICIVPNVIKYELFHFPELIHCRSGAFVDPEMLRNYLLYKCYAKLRNESNARAAFINLIRIATQDRFNPYIEYREVALNVLGLCYLEKKDYLRAYICFCRAMSLRPRLLKVEWSTSAPWHLAVLLSKLINR</sequence>
<dbReference type="EMBL" id="JBJQND010000004">
    <property type="protein sequence ID" value="KAL3879680.1"/>
    <property type="molecule type" value="Genomic_DNA"/>
</dbReference>
<name>A0ABD3X0E5_SINWO</name>
<keyword evidence="5" id="KW-0479">Metal-binding</keyword>
<keyword evidence="3" id="KW-0808">Transferase</keyword>
<keyword evidence="6" id="KW-0460">Magnesium</keyword>
<dbReference type="PANTHER" id="PTHR10656">
    <property type="entry name" value="CELL FATE DETERMINING PROTEIN MAB21-RELATED"/>
    <property type="match status" value="1"/>
</dbReference>
<feature type="repeat" description="TPR" evidence="7">
    <location>
        <begin position="634"/>
        <end position="667"/>
    </location>
</feature>
<dbReference type="Proteomes" id="UP001634394">
    <property type="component" value="Unassembled WGS sequence"/>
</dbReference>
<protein>
    <recommendedName>
        <fullName evidence="8">Mab-21-like HhH/H2TH-like domain-containing protein</fullName>
    </recommendedName>
</protein>
<evidence type="ECO:0000256" key="5">
    <source>
        <dbReference type="ARBA" id="ARBA00022723"/>
    </source>
</evidence>
<comment type="similarity">
    <text evidence="2">Belongs to the mab-21 family.</text>
</comment>
<evidence type="ECO:0000256" key="1">
    <source>
        <dbReference type="ARBA" id="ARBA00001946"/>
    </source>
</evidence>
<dbReference type="AlphaFoldDB" id="A0ABD3X0E5"/>
<evidence type="ECO:0000259" key="8">
    <source>
        <dbReference type="Pfam" id="PF20266"/>
    </source>
</evidence>
<keyword evidence="7" id="KW-0802">TPR repeat</keyword>
<comment type="cofactor">
    <cofactor evidence="1">
        <name>Mg(2+)</name>
        <dbReference type="ChEBI" id="CHEBI:18420"/>
    </cofactor>
</comment>